<reference evidence="6 7" key="1">
    <citation type="submission" date="2020-02" db="EMBL/GenBank/DDBJ databases">
        <title>Nitrogenibacter mangrovi gen. nov., sp. nov. isolated from mangrove sediment, a denitrifying betaproteobacterium.</title>
        <authorList>
            <person name="Liao H."/>
            <person name="Tian Y."/>
        </authorList>
    </citation>
    <scope>NUCLEOTIDE SEQUENCE [LARGE SCALE GENOMIC DNA]</scope>
    <source>
        <strain evidence="6 7">M9-3-2</strain>
    </source>
</reference>
<name>A0A6C1B102_9RHOO</name>
<dbReference type="Pfam" id="PF16859">
    <property type="entry name" value="TetR_C_11"/>
    <property type="match status" value="1"/>
</dbReference>
<evidence type="ECO:0000256" key="1">
    <source>
        <dbReference type="ARBA" id="ARBA00023015"/>
    </source>
</evidence>
<dbReference type="PANTHER" id="PTHR30055">
    <property type="entry name" value="HTH-TYPE TRANSCRIPTIONAL REGULATOR RUTR"/>
    <property type="match status" value="1"/>
</dbReference>
<dbReference type="PRINTS" id="PR00455">
    <property type="entry name" value="HTHTETR"/>
</dbReference>
<evidence type="ECO:0000313" key="7">
    <source>
        <dbReference type="Proteomes" id="UP000501991"/>
    </source>
</evidence>
<evidence type="ECO:0000256" key="4">
    <source>
        <dbReference type="PROSITE-ProRule" id="PRU00335"/>
    </source>
</evidence>
<accession>A0A6C1B102</accession>
<sequence length="217" mass="24486">MLNRKKPSRWQRRADARPQELLDAALAEFVERGYAATRLDAVARRAGVAKGTLYRYYENKFELFKAVVRHALVPGFDEVAQRQHEQPSGARARLVLMLTTFMERVAGSALSGIPKLVIAEAGNFPEVARFYYEEVISRARDMVAGTLREGVATGEFRAIDADYAWRIVVAPLLMSILWRHSFAAFEAEPLDLRHHLEVHLDLLFDGLAADGTDTERT</sequence>
<dbReference type="FunFam" id="1.10.10.60:FF:000141">
    <property type="entry name" value="TetR family transcriptional regulator"/>
    <property type="match status" value="1"/>
</dbReference>
<dbReference type="Proteomes" id="UP000501991">
    <property type="component" value="Chromosome"/>
</dbReference>
<dbReference type="EMBL" id="CP048836">
    <property type="protein sequence ID" value="QID16585.1"/>
    <property type="molecule type" value="Genomic_DNA"/>
</dbReference>
<dbReference type="InterPro" id="IPR036271">
    <property type="entry name" value="Tet_transcr_reg_TetR-rel_C_sf"/>
</dbReference>
<feature type="DNA-binding region" description="H-T-H motif" evidence="4">
    <location>
        <begin position="38"/>
        <end position="57"/>
    </location>
</feature>
<evidence type="ECO:0000256" key="3">
    <source>
        <dbReference type="ARBA" id="ARBA00023163"/>
    </source>
</evidence>
<keyword evidence="7" id="KW-1185">Reference proteome</keyword>
<gene>
    <name evidence="6" type="ORF">G3580_02445</name>
</gene>
<keyword evidence="2 4" id="KW-0238">DNA-binding</keyword>
<dbReference type="SUPFAM" id="SSF48498">
    <property type="entry name" value="Tetracyclin repressor-like, C-terminal domain"/>
    <property type="match status" value="1"/>
</dbReference>
<dbReference type="PROSITE" id="PS50977">
    <property type="entry name" value="HTH_TETR_2"/>
    <property type="match status" value="1"/>
</dbReference>
<proteinExistence type="predicted"/>
<keyword evidence="3" id="KW-0804">Transcription</keyword>
<dbReference type="GO" id="GO:0000976">
    <property type="term" value="F:transcription cis-regulatory region binding"/>
    <property type="evidence" value="ECO:0007669"/>
    <property type="project" value="TreeGrafter"/>
</dbReference>
<dbReference type="RefSeq" id="WP_173763754.1">
    <property type="nucleotide sequence ID" value="NZ_CP048836.1"/>
</dbReference>
<dbReference type="PANTHER" id="PTHR30055:SF223">
    <property type="entry name" value="HTH-TYPE TRANSCRIPTIONAL REGULATOR UIDR"/>
    <property type="match status" value="1"/>
</dbReference>
<dbReference type="AlphaFoldDB" id="A0A6C1B102"/>
<feature type="domain" description="HTH tetR-type" evidence="5">
    <location>
        <begin position="15"/>
        <end position="75"/>
    </location>
</feature>
<evidence type="ECO:0000313" key="6">
    <source>
        <dbReference type="EMBL" id="QID16585.1"/>
    </source>
</evidence>
<dbReference type="Pfam" id="PF00440">
    <property type="entry name" value="TetR_N"/>
    <property type="match status" value="1"/>
</dbReference>
<keyword evidence="1" id="KW-0805">Transcription regulation</keyword>
<dbReference type="InterPro" id="IPR050109">
    <property type="entry name" value="HTH-type_TetR-like_transc_reg"/>
</dbReference>
<dbReference type="InterPro" id="IPR001647">
    <property type="entry name" value="HTH_TetR"/>
</dbReference>
<protein>
    <submittedName>
        <fullName evidence="6">TetR/AcrR family transcriptional regulator</fullName>
    </submittedName>
</protein>
<dbReference type="SUPFAM" id="SSF46689">
    <property type="entry name" value="Homeodomain-like"/>
    <property type="match status" value="1"/>
</dbReference>
<dbReference type="KEGG" id="azq:G3580_02445"/>
<dbReference type="InterPro" id="IPR009057">
    <property type="entry name" value="Homeodomain-like_sf"/>
</dbReference>
<dbReference type="Gene3D" id="1.10.357.10">
    <property type="entry name" value="Tetracycline Repressor, domain 2"/>
    <property type="match status" value="1"/>
</dbReference>
<dbReference type="GO" id="GO:0003700">
    <property type="term" value="F:DNA-binding transcription factor activity"/>
    <property type="evidence" value="ECO:0007669"/>
    <property type="project" value="TreeGrafter"/>
</dbReference>
<dbReference type="InterPro" id="IPR011075">
    <property type="entry name" value="TetR_C"/>
</dbReference>
<evidence type="ECO:0000259" key="5">
    <source>
        <dbReference type="PROSITE" id="PS50977"/>
    </source>
</evidence>
<organism evidence="6 7">
    <name type="scientific">Nitrogeniibacter mangrovi</name>
    <dbReference type="NCBI Taxonomy" id="2016596"/>
    <lineage>
        <taxon>Bacteria</taxon>
        <taxon>Pseudomonadati</taxon>
        <taxon>Pseudomonadota</taxon>
        <taxon>Betaproteobacteria</taxon>
        <taxon>Rhodocyclales</taxon>
        <taxon>Zoogloeaceae</taxon>
        <taxon>Nitrogeniibacter</taxon>
    </lineage>
</organism>
<evidence type="ECO:0000256" key="2">
    <source>
        <dbReference type="ARBA" id="ARBA00023125"/>
    </source>
</evidence>